<comment type="caution">
    <text evidence="5">The sequence shown here is derived from an EMBL/GenBank/DDBJ whole genome shotgun (WGS) entry which is preliminary data.</text>
</comment>
<dbReference type="InterPro" id="IPR001611">
    <property type="entry name" value="Leu-rich_rpt"/>
</dbReference>
<dbReference type="SUPFAM" id="SSF52058">
    <property type="entry name" value="L domain-like"/>
    <property type="match status" value="1"/>
</dbReference>
<dbReference type="Pfam" id="PF13855">
    <property type="entry name" value="LRR_8"/>
    <property type="match status" value="3"/>
</dbReference>
<dbReference type="SMART" id="SM00369">
    <property type="entry name" value="LRR_TYP"/>
    <property type="match status" value="10"/>
</dbReference>
<gene>
    <name evidence="5" type="ORF">Zmor_015962</name>
</gene>
<dbReference type="AlphaFoldDB" id="A0AA38MI08"/>
<dbReference type="Proteomes" id="UP001168821">
    <property type="component" value="Unassembled WGS sequence"/>
</dbReference>
<keyword evidence="3" id="KW-0677">Repeat</keyword>
<name>A0AA38MI08_9CUCU</name>
<organism evidence="5 6">
    <name type="scientific">Zophobas morio</name>
    <dbReference type="NCBI Taxonomy" id="2755281"/>
    <lineage>
        <taxon>Eukaryota</taxon>
        <taxon>Metazoa</taxon>
        <taxon>Ecdysozoa</taxon>
        <taxon>Arthropoda</taxon>
        <taxon>Hexapoda</taxon>
        <taxon>Insecta</taxon>
        <taxon>Pterygota</taxon>
        <taxon>Neoptera</taxon>
        <taxon>Endopterygota</taxon>
        <taxon>Coleoptera</taxon>
        <taxon>Polyphaga</taxon>
        <taxon>Cucujiformia</taxon>
        <taxon>Tenebrionidae</taxon>
        <taxon>Zophobas</taxon>
    </lineage>
</organism>
<feature type="signal peptide" evidence="4">
    <location>
        <begin position="1"/>
        <end position="20"/>
    </location>
</feature>
<accession>A0AA38MI08</accession>
<evidence type="ECO:0000256" key="3">
    <source>
        <dbReference type="ARBA" id="ARBA00022737"/>
    </source>
</evidence>
<dbReference type="PANTHER" id="PTHR24373:SF275">
    <property type="entry name" value="TIR DOMAIN-CONTAINING PROTEIN"/>
    <property type="match status" value="1"/>
</dbReference>
<dbReference type="InterPro" id="IPR032675">
    <property type="entry name" value="LRR_dom_sf"/>
</dbReference>
<proteinExistence type="predicted"/>
<evidence type="ECO:0000256" key="4">
    <source>
        <dbReference type="SAM" id="SignalP"/>
    </source>
</evidence>
<keyword evidence="1" id="KW-0433">Leucine-rich repeat</keyword>
<keyword evidence="6" id="KW-1185">Reference proteome</keyword>
<dbReference type="EMBL" id="JALNTZ010000004">
    <property type="protein sequence ID" value="KAJ3656917.1"/>
    <property type="molecule type" value="Genomic_DNA"/>
</dbReference>
<evidence type="ECO:0000256" key="1">
    <source>
        <dbReference type="ARBA" id="ARBA00022614"/>
    </source>
</evidence>
<dbReference type="InterPro" id="IPR003591">
    <property type="entry name" value="Leu-rich_rpt_typical-subtyp"/>
</dbReference>
<reference evidence="5" key="1">
    <citation type="journal article" date="2023" name="G3 (Bethesda)">
        <title>Whole genome assemblies of Zophobas morio and Tenebrio molitor.</title>
        <authorList>
            <person name="Kaur S."/>
            <person name="Stinson S.A."/>
            <person name="diCenzo G.C."/>
        </authorList>
    </citation>
    <scope>NUCLEOTIDE SEQUENCE</scope>
    <source>
        <strain evidence="5">QUZm001</strain>
    </source>
</reference>
<protein>
    <recommendedName>
        <fullName evidence="7">Leucine-rich repeat-containing protein 15</fullName>
    </recommendedName>
</protein>
<keyword evidence="2 4" id="KW-0732">Signal</keyword>
<sequence>MRSSLVNLLVCTFLVKVSNSENTFENVTVVLARNDVPEATVATFDSLKEVIPDVKDEVTITGNVPILYENSIFDIPSLYSLELSNVGLEEIKPGAFGNVPLLNKLVLNSNNLTEIQSDTFTDLNVSNVDLSSNSIFLLQPGAFTNFKADNVTLENNNLTELSFGVFENVTLGILNLDSNSLYTIAPKALSALGLTRLDLLDNNLEEIDPEVFDLQELESLDLDYNSIKFLRPGDLRNLPQLHCLRLSGNKLEEIPEGVFNNTKLTYLNLAANQIVKIASKTFDGMLALRVLKIDSNNLTQWDDWLTSPSASILVRFNQITEIPDEAFKNYSRLFNINLQGNRIRKISTKAFRKLEQIRYFNLADNEIDNWDPETLGNVSIVGLDLRGNRLKCIKGDLETIFKNVQKIRLENNPWKKECAKKVAKLQKKNWSKEFRQYFPRCRKLDDCMPIMFFFLITFL</sequence>
<evidence type="ECO:0000313" key="5">
    <source>
        <dbReference type="EMBL" id="KAJ3656917.1"/>
    </source>
</evidence>
<evidence type="ECO:0008006" key="7">
    <source>
        <dbReference type="Google" id="ProtNLM"/>
    </source>
</evidence>
<dbReference type="PANTHER" id="PTHR24373">
    <property type="entry name" value="SLIT RELATED LEUCINE-RICH REPEAT NEURONAL PROTEIN"/>
    <property type="match status" value="1"/>
</dbReference>
<evidence type="ECO:0000256" key="2">
    <source>
        <dbReference type="ARBA" id="ARBA00022729"/>
    </source>
</evidence>
<evidence type="ECO:0000313" key="6">
    <source>
        <dbReference type="Proteomes" id="UP001168821"/>
    </source>
</evidence>
<dbReference type="InterPro" id="IPR050328">
    <property type="entry name" value="Dev_Immune_Receptor"/>
</dbReference>
<dbReference type="Gene3D" id="3.80.10.10">
    <property type="entry name" value="Ribonuclease Inhibitor"/>
    <property type="match status" value="4"/>
</dbReference>
<dbReference type="PROSITE" id="PS51450">
    <property type="entry name" value="LRR"/>
    <property type="match status" value="1"/>
</dbReference>
<feature type="chain" id="PRO_5041340340" description="Leucine-rich repeat-containing protein 15" evidence="4">
    <location>
        <begin position="21"/>
        <end position="459"/>
    </location>
</feature>